<feature type="domain" description="Bacterial toxin 23" evidence="7">
    <location>
        <begin position="1929"/>
        <end position="2138"/>
    </location>
</feature>
<feature type="transmembrane region" description="Helical" evidence="5">
    <location>
        <begin position="1863"/>
        <end position="1884"/>
    </location>
</feature>
<dbReference type="InterPro" id="IPR028994">
    <property type="entry name" value="Integrin_alpha_N"/>
</dbReference>
<accession>A0A3D9B875</accession>
<dbReference type="Proteomes" id="UP000256257">
    <property type="component" value="Unassembled WGS sequence"/>
</dbReference>
<feature type="transmembrane region" description="Helical" evidence="5">
    <location>
        <begin position="1828"/>
        <end position="1851"/>
    </location>
</feature>
<evidence type="ECO:0000256" key="1">
    <source>
        <dbReference type="ARBA" id="ARBA00004613"/>
    </source>
</evidence>
<gene>
    <name evidence="8" type="ORF">DRF67_03440</name>
</gene>
<dbReference type="SUPFAM" id="SSF69318">
    <property type="entry name" value="Integrin alpha N-terminal domain"/>
    <property type="match status" value="1"/>
</dbReference>
<dbReference type="EMBL" id="QNVV01000002">
    <property type="protein sequence ID" value="REC49537.1"/>
    <property type="molecule type" value="Genomic_DNA"/>
</dbReference>
<name>A0A3D9B875_9FLAO</name>
<evidence type="ECO:0000256" key="4">
    <source>
        <dbReference type="ARBA" id="ARBA00023026"/>
    </source>
</evidence>
<comment type="caution">
    <text evidence="8">The sequence shown here is derived from an EMBL/GenBank/DDBJ whole genome shotgun (WGS) entry which is preliminary data.</text>
</comment>
<keyword evidence="5" id="KW-0812">Transmembrane</keyword>
<keyword evidence="2" id="KW-0964">Secreted</keyword>
<dbReference type="InterPro" id="IPR013517">
    <property type="entry name" value="FG-GAP"/>
</dbReference>
<dbReference type="Pfam" id="PF03534">
    <property type="entry name" value="SpvB"/>
    <property type="match status" value="1"/>
</dbReference>
<reference evidence="8 9" key="1">
    <citation type="submission" date="2018-06" db="EMBL/GenBank/DDBJ databases">
        <title>Novel Chryseobacterium species.</title>
        <authorList>
            <person name="Newman J."/>
            <person name="Hugo C."/>
            <person name="Oosthuizen L."/>
            <person name="Charimba G."/>
        </authorList>
    </citation>
    <scope>NUCLEOTIDE SEQUENCE [LARGE SCALE GENOMIC DNA]</scope>
    <source>
        <strain evidence="8 9">7_F195</strain>
    </source>
</reference>
<evidence type="ECO:0000259" key="7">
    <source>
        <dbReference type="Pfam" id="PF15528"/>
    </source>
</evidence>
<dbReference type="InterPro" id="IPR022385">
    <property type="entry name" value="Rhs_assc_core"/>
</dbReference>
<dbReference type="InterPro" id="IPR029115">
    <property type="entry name" value="Ntox23"/>
</dbReference>
<keyword evidence="4" id="KW-0843">Virulence</keyword>
<keyword evidence="5" id="KW-0472">Membrane</keyword>
<dbReference type="InterPro" id="IPR050708">
    <property type="entry name" value="T6SS_VgrG/RHS"/>
</dbReference>
<keyword evidence="5" id="KW-1133">Transmembrane helix</keyword>
<feature type="chain" id="PRO_5017592834" description="Bacterial toxin 23 domain-containing protein" evidence="6">
    <location>
        <begin position="21"/>
        <end position="2168"/>
    </location>
</feature>
<dbReference type="Pfam" id="PF15528">
    <property type="entry name" value="Ntox23"/>
    <property type="match status" value="1"/>
</dbReference>
<dbReference type="NCBIfam" id="TIGR03696">
    <property type="entry name" value="Rhs_assc_core"/>
    <property type="match status" value="1"/>
</dbReference>
<evidence type="ECO:0000256" key="6">
    <source>
        <dbReference type="SAM" id="SignalP"/>
    </source>
</evidence>
<dbReference type="GO" id="GO:0005576">
    <property type="term" value="C:extracellular region"/>
    <property type="evidence" value="ECO:0007669"/>
    <property type="project" value="UniProtKB-SubCell"/>
</dbReference>
<keyword evidence="3 6" id="KW-0732">Signal</keyword>
<dbReference type="Gene3D" id="2.180.10.10">
    <property type="entry name" value="RHS repeat-associated core"/>
    <property type="match status" value="3"/>
</dbReference>
<comment type="subcellular location">
    <subcellularLocation>
        <location evidence="1">Secreted</location>
    </subcellularLocation>
</comment>
<evidence type="ECO:0000313" key="8">
    <source>
        <dbReference type="EMBL" id="REC49537.1"/>
    </source>
</evidence>
<proteinExistence type="predicted"/>
<organism evidence="8 9">
    <name type="scientific">Chryseobacterium pennipullorum</name>
    <dbReference type="NCBI Taxonomy" id="2258963"/>
    <lineage>
        <taxon>Bacteria</taxon>
        <taxon>Pseudomonadati</taxon>
        <taxon>Bacteroidota</taxon>
        <taxon>Flavobacteriia</taxon>
        <taxon>Flavobacteriales</taxon>
        <taxon>Weeksellaceae</taxon>
        <taxon>Chryseobacterium group</taxon>
        <taxon>Chryseobacterium</taxon>
    </lineage>
</organism>
<dbReference type="Pfam" id="PF13517">
    <property type="entry name" value="FG-GAP_3"/>
    <property type="match status" value="1"/>
</dbReference>
<evidence type="ECO:0000256" key="3">
    <source>
        <dbReference type="ARBA" id="ARBA00022729"/>
    </source>
</evidence>
<feature type="signal peptide" evidence="6">
    <location>
        <begin position="1"/>
        <end position="20"/>
    </location>
</feature>
<keyword evidence="9" id="KW-1185">Reference proteome</keyword>
<dbReference type="PANTHER" id="PTHR32305:SF15">
    <property type="entry name" value="PROTEIN RHSA-RELATED"/>
    <property type="match status" value="1"/>
</dbReference>
<dbReference type="GO" id="GO:0005737">
    <property type="term" value="C:cytoplasm"/>
    <property type="evidence" value="ECO:0007669"/>
    <property type="project" value="InterPro"/>
</dbReference>
<dbReference type="InterPro" id="IPR003284">
    <property type="entry name" value="Sal_SpvB"/>
</dbReference>
<dbReference type="PANTHER" id="PTHR32305">
    <property type="match status" value="1"/>
</dbReference>
<evidence type="ECO:0000256" key="5">
    <source>
        <dbReference type="SAM" id="Phobius"/>
    </source>
</evidence>
<dbReference type="OrthoDB" id="6225685at2"/>
<evidence type="ECO:0000256" key="2">
    <source>
        <dbReference type="ARBA" id="ARBA00022525"/>
    </source>
</evidence>
<evidence type="ECO:0000313" key="9">
    <source>
        <dbReference type="Proteomes" id="UP000256257"/>
    </source>
</evidence>
<dbReference type="RefSeq" id="WP_115926677.1">
    <property type="nucleotide sequence ID" value="NZ_QNVV01000002.1"/>
</dbReference>
<protein>
    <recommendedName>
        <fullName evidence="7">Bacterial toxin 23 domain-containing protein</fullName>
    </recommendedName>
</protein>
<sequence>MRIKFYFLIALLSAVGLFNGQSVGQTSGDLSVSPSGGMSYTIPIANLPGIKNIAPSISLFYSSQSGNGVAGWGWSIAGISSITRVASSKFHDGLVDGINYNDTDRFAFDGQRLLLKSGTYGADGAEYQTEQYSNIKIVSHGNIANGPLYFMVYYPDGKTAKYGGESGFLGSNTYEWKVNYLEDAQQNRIKFVYDSFNSYIYIKTIEYGNNASVNPDSSPNKIQFYYKDAARTDQAYIYGSRSIYSHRKLDRIDVTGNGQIFRKYQLTYEVTSLNYEKLISVQQYNGSNEGVKPVTFEYDQSENGITNNSKTITAVSPAYDRSNWQYISGYFDGDSSIDFMTYPNSRDQLYRFNSGQLINSSSNVAGTMTNLEKFKNIFSTKLVLPNDQFYNLDAISTVVSNTTSPVTNTEIIKINNYIPNAANALDLSFTNSYQFPTAINDRCIVINGSNTYYSNIPKEYFSGDFDGDGVSDIVAVARPYTVERTYYCGPAKVAPENRPPPDCCSEDVTINISEVFLLKLNPHNTAVQSPVTMGANSVITAESRIFVADLEGDGVADLYVVNPGRIYAFGTKNGVFIQKASFSHNLIKKDFPCYLSDFNGDGKTDLVFPIDNANTNWFFIVSSGESFESSVKDIGTNYFKPQIINTCYPGPSPNSQICGHMMQTFYYTFTDINGDGKADLFYHDVLTPHNVPDYGSAQNGAYLAYGDNYSIRDRGGVKYNMGTNVNGIPTFSAYVDGWQNNYTYGGAINKGTPIFLSNSSITNQNLDYAFFGGDKIKYVSFKKDNRIDMTLKKVKSNDLVTDITYELAVDTGSGSGAYIADNSEQYPYVNLNISPSLKLVKKVEKNFNGETKIQEYRYKGAVMNMAGLGFVGFKGIATSAVYGGTITQPLWTVSLKDPQKRGAVKETYLNSTPDFNSPSTFASKTVNSYTTSLLGNKVFVNLLSQVQQIDKLTGTTVNQFYDVYDVYNNPKKTRMVANGGEKTTLADYENNPAGTGNQYYIGRPVKKTETQVLGTDTFATEMLFTYTNGLVVQSRKKGNGTDYLTEDFKYDVFGNNIEKTLSAAGVAPRVEKVQYDPSGRFAIKTTDILGNTSLFTYDSDFGTLLSRTNHLDQMVSYVYDTWQRKAQEKDIYNNSTQYSYEWITTGDFMNGVKLRIADATGAVRETYTDNWGRKRIERELSLNNKWIEKRTDYDVLDRAYKVSEPYFSTATPIKWTIAEYDVYGRTVKNTFPTGKIITTSYNGLSVTVADAQRTQTITKDEWGNKIKMTDNGGIINYTYYANGGLKTSNYAGHIINVEQDGWGRKTKMSDPSAGGDYTYLYDGMGQLLKEEGPKGVTTYVYDAYGRTTKKEVIGDNTDIKVTYNYTSKGLIASEVGTSNGVNNSYEYKYDNFYRVVASAENNGLAVFIKKFTYDSFGRAKREVRDVTYGTMSSTFVIDHVYASCGILAGINDGSGNPLWKLSSINEKGQVLNAAFGNGTDIRNIYNGDYLTSVRHKNANGLVLINEYDFEASTGLLRKRSNAAITNPAGGWEESFDYDNMLRLVSWKDPNGNQSQTYDTYGRIDNNSLVGDYKYSDGNRYRKKGVNLNAVGNAYYSVNQLQTISYNAFKNPVSIMQDGNEMARFTYNIHQSRASSEYNYDKNLSYYGKYKIYSDDRTVEIIDSPFPGRVNPDYVRTRIVTYIAGDPYSAPVIYVKDFNYNDEVLNDGVHYLHRDYQGTILAITNKEGKVEERRQFDAWGNLSYLEKFGKKIDLKKEKPDLFIERGYTGHEHFFQVGLIHMNGRMYDPKLHTFLSVDNNIQDPFNTQNYNRYGYVLNNPLMYMDASGEIFWLAVLAGAIIGAVTGAASYIGQAIQTGDWSWGKFGMSILGGAFTGAVMGAIAPYAIPAGTLGGFALAGFMSSFMPSYNIDMGGGFNFSISPAIAFGNGVSVGASFSLSYKNGDFGFAAGFGVSYQFSHTGSGLSGWEYRKSIMAGTLGTEGNLGIMLGTNIWSGLHAQQIGVIKLVSGDFSLSYENDGAPFGKIGLGDNNDSHRTAAMSLSIGSFRAGFNLFTGERNSSTYEEDPENKRKYQFDYKEMRKYGKDDYLAGAYGEKYTHGLVEETGPKYRLGAAYVGWGNYRVGVNSEWVRHAIQNVLAHRWISPQPAFQMMSNSWGPYLQYQTVNQFTSW</sequence>